<dbReference type="AlphaFoldDB" id="A0A1Y6B8L3"/>
<dbReference type="InterPro" id="IPR000330">
    <property type="entry name" value="SNF2_N"/>
</dbReference>
<evidence type="ECO:0000259" key="6">
    <source>
        <dbReference type="PROSITE" id="PS51194"/>
    </source>
</evidence>
<evidence type="ECO:0000313" key="8">
    <source>
        <dbReference type="Proteomes" id="UP000192907"/>
    </source>
</evidence>
<keyword evidence="7" id="KW-0547">Nucleotide-binding</keyword>
<dbReference type="GO" id="GO:0016787">
    <property type="term" value="F:hydrolase activity"/>
    <property type="evidence" value="ECO:0007669"/>
    <property type="project" value="UniProtKB-KW"/>
</dbReference>
<keyword evidence="2" id="KW-0862">Zinc</keyword>
<feature type="domain" description="SWIM-type" evidence="4">
    <location>
        <begin position="64"/>
        <end position="105"/>
    </location>
</feature>
<dbReference type="PROSITE" id="PS51194">
    <property type="entry name" value="HELICASE_CTER"/>
    <property type="match status" value="1"/>
</dbReference>
<accession>A0A1Y6B8L3</accession>
<dbReference type="PANTHER" id="PTHR10799">
    <property type="entry name" value="SNF2/RAD54 HELICASE FAMILY"/>
    <property type="match status" value="1"/>
</dbReference>
<sequence>MLSGTHLDESPIVKTDILDFFYEHTAEFDWHEGLDLYTTGKVKEVQHIHGLITGKVTSNIGRDLEVRLKVHPNGRFIQWIECTCRKNRTTGQYCEHISALMICLQHDHGKFLAQIDSKMPVKAPTVPRKVRSAQKKEEPEPAKQDGAAQSILSHLKNIHSIRLMAKGPTIRVRAETKPGEFKNYTFQLDEAAKFLASSPKLKSATDEVKQLKVYQTPVTLGTRIYQIEDEKIVAEKVIAIKHTARTLKSLGQVDTSISNQTGLHKLVNQENPNGKEGTFEFIPIKSAGRYIGKEYFFYPQRGYWKLNLADVHGDWHELPLKKTFKDDQAADLVDRGFQEYLEYGPIWLDENLKSHQIDSTPELSQIKIHKSTDGWFYLDPSYGQGKSSVSMVDLMVQFRKNQRDYLKKGDKWVKVPEFIKEHNWDLDDTGKYLKVDSLGLLRLKAAVGDFDQFVGSKAMLNKIRSSLEFQPVGKLPSLKHTNLDLREYQETGLQWMWWLYQNNLHGLLADEMGLGKTHQSMALMSAIQKIKPDARFLVICPTTVLDHWEDKVNDFCPNLKPMKHHGPKRSHNFKIFEKNHALLITSYGVLLRDLKNLTQSEWDAVILDEAHFVKNNDTATYRAVCKLQGRIRLCLTGTPMENHLGELKNIFDFLVPGYLGSDSYFKSHYISPIEKGNASETELELQKLIHPFKMRRNKSNVLKDLPPKVEDIRHCTLSPEQVKIYKKVLSMKGRPLIEQLKNESSPVPYLHVFATLTLLKQVCNHPALVEKTLDYKSSESGKFELLKEILEEAIGSGHKVVIYSQYVQMIKIISQYLTDEDVGHVTLTGSTRNRGAVINKFQTQEDCKVFVGSLLAGGVGIDLTAASVVVHYDRWWNASKENQATDRVYRMGQNKNVQVLKLVNRGTLEEKIDALINSKNELFEKFMDKDEEIFKSLSRNQLIDLLQ</sequence>
<dbReference type="InterPro" id="IPR007527">
    <property type="entry name" value="Znf_SWIM"/>
</dbReference>
<evidence type="ECO:0000256" key="2">
    <source>
        <dbReference type="PROSITE-ProRule" id="PRU00325"/>
    </source>
</evidence>
<evidence type="ECO:0000259" key="4">
    <source>
        <dbReference type="PROSITE" id="PS50966"/>
    </source>
</evidence>
<dbReference type="InterPro" id="IPR038718">
    <property type="entry name" value="SNF2-like_sf"/>
</dbReference>
<keyword evidence="7" id="KW-0067">ATP-binding</keyword>
<dbReference type="SUPFAM" id="SSF52540">
    <property type="entry name" value="P-loop containing nucleoside triphosphate hydrolases"/>
    <property type="match status" value="2"/>
</dbReference>
<feature type="domain" description="Helicase C-terminal" evidence="6">
    <location>
        <begin position="785"/>
        <end position="938"/>
    </location>
</feature>
<keyword evidence="1" id="KW-0378">Hydrolase</keyword>
<dbReference type="PROSITE" id="PS50966">
    <property type="entry name" value="ZF_SWIM"/>
    <property type="match status" value="1"/>
</dbReference>
<keyword evidence="2" id="KW-0863">Zinc-finger</keyword>
<dbReference type="Proteomes" id="UP000192907">
    <property type="component" value="Unassembled WGS sequence"/>
</dbReference>
<feature type="compositionally biased region" description="Basic and acidic residues" evidence="3">
    <location>
        <begin position="134"/>
        <end position="143"/>
    </location>
</feature>
<dbReference type="Gene3D" id="3.40.50.300">
    <property type="entry name" value="P-loop containing nucleotide triphosphate hydrolases"/>
    <property type="match status" value="1"/>
</dbReference>
<dbReference type="InterPro" id="IPR049730">
    <property type="entry name" value="SNF2/RAD54-like_C"/>
</dbReference>
<feature type="domain" description="Helicase ATP-binding" evidence="5">
    <location>
        <begin position="497"/>
        <end position="657"/>
    </location>
</feature>
<dbReference type="SMART" id="SM00487">
    <property type="entry name" value="DEXDc"/>
    <property type="match status" value="1"/>
</dbReference>
<dbReference type="SMART" id="SM00490">
    <property type="entry name" value="HELICc"/>
    <property type="match status" value="1"/>
</dbReference>
<dbReference type="Gene3D" id="3.40.50.10810">
    <property type="entry name" value="Tandem AAA-ATPase domain"/>
    <property type="match status" value="1"/>
</dbReference>
<dbReference type="CDD" id="cd18793">
    <property type="entry name" value="SF2_C_SNF"/>
    <property type="match status" value="1"/>
</dbReference>
<dbReference type="InterPro" id="IPR001650">
    <property type="entry name" value="Helicase_C-like"/>
</dbReference>
<dbReference type="Pfam" id="PF00176">
    <property type="entry name" value="SNF2-rel_dom"/>
    <property type="match status" value="1"/>
</dbReference>
<dbReference type="GO" id="GO:0008270">
    <property type="term" value="F:zinc ion binding"/>
    <property type="evidence" value="ECO:0007669"/>
    <property type="project" value="UniProtKB-KW"/>
</dbReference>
<dbReference type="InterPro" id="IPR027417">
    <property type="entry name" value="P-loop_NTPase"/>
</dbReference>
<protein>
    <submittedName>
        <fullName evidence="7">Helicase conserved C-terminal domain-containing protein</fullName>
    </submittedName>
</protein>
<organism evidence="7 8">
    <name type="scientific">Pseudobacteriovorax antillogorgiicola</name>
    <dbReference type="NCBI Taxonomy" id="1513793"/>
    <lineage>
        <taxon>Bacteria</taxon>
        <taxon>Pseudomonadati</taxon>
        <taxon>Bdellovibrionota</taxon>
        <taxon>Oligoflexia</taxon>
        <taxon>Oligoflexales</taxon>
        <taxon>Pseudobacteriovoracaceae</taxon>
        <taxon>Pseudobacteriovorax</taxon>
    </lineage>
</organism>
<dbReference type="GO" id="GO:0005524">
    <property type="term" value="F:ATP binding"/>
    <property type="evidence" value="ECO:0007669"/>
    <property type="project" value="InterPro"/>
</dbReference>
<dbReference type="InterPro" id="IPR014001">
    <property type="entry name" value="Helicase_ATP-bd"/>
</dbReference>
<gene>
    <name evidence="7" type="ORF">SAMN06296036_1015</name>
</gene>
<keyword evidence="8" id="KW-1185">Reference proteome</keyword>
<dbReference type="Pfam" id="PF00271">
    <property type="entry name" value="Helicase_C"/>
    <property type="match status" value="1"/>
</dbReference>
<dbReference type="PROSITE" id="PS51192">
    <property type="entry name" value="HELICASE_ATP_BIND_1"/>
    <property type="match status" value="1"/>
</dbReference>
<evidence type="ECO:0000256" key="1">
    <source>
        <dbReference type="ARBA" id="ARBA00022801"/>
    </source>
</evidence>
<proteinExistence type="predicted"/>
<name>A0A1Y6B8L3_9BACT</name>
<feature type="region of interest" description="Disordered" evidence="3">
    <location>
        <begin position="123"/>
        <end position="148"/>
    </location>
</feature>
<evidence type="ECO:0000313" key="7">
    <source>
        <dbReference type="EMBL" id="SME87714.1"/>
    </source>
</evidence>
<keyword evidence="7" id="KW-0347">Helicase</keyword>
<reference evidence="8" key="1">
    <citation type="submission" date="2017-04" db="EMBL/GenBank/DDBJ databases">
        <authorList>
            <person name="Varghese N."/>
            <person name="Submissions S."/>
        </authorList>
    </citation>
    <scope>NUCLEOTIDE SEQUENCE [LARGE SCALE GENOMIC DNA]</scope>
    <source>
        <strain evidence="8">RKEM611</strain>
    </source>
</reference>
<dbReference type="STRING" id="1513793.SAMN06296036_1015"/>
<keyword evidence="2" id="KW-0479">Metal-binding</keyword>
<evidence type="ECO:0000256" key="3">
    <source>
        <dbReference type="SAM" id="MobiDB-lite"/>
    </source>
</evidence>
<dbReference type="OrthoDB" id="5287023at2"/>
<evidence type="ECO:0000259" key="5">
    <source>
        <dbReference type="PROSITE" id="PS51192"/>
    </source>
</evidence>
<dbReference type="GO" id="GO:0004386">
    <property type="term" value="F:helicase activity"/>
    <property type="evidence" value="ECO:0007669"/>
    <property type="project" value="UniProtKB-KW"/>
</dbReference>
<dbReference type="EMBL" id="FWZT01000001">
    <property type="protein sequence ID" value="SME87714.1"/>
    <property type="molecule type" value="Genomic_DNA"/>
</dbReference>